<sequence length="263" mass="28538">MPHHCASVFLRDLNESIGLVSEHNQNSLTVLAFELFVFIVATMGEVAAQQIYDTGTISGILAMPYWQTLFSSGYYNPSGHLDVNPSESSAIVSILSAGNFFGSLSSPALGDIIGRRLALIVSSFVFIFGVVLQTAATGVPLFLAGCFFAGFGSETAPKWIRGAIDTGLYRIPIAVQFAWALILIGGMLFLPETPRYLLKRGRDADAAKSLAKFRRLTIDHPSVVEELAEICANHEYELSIGTATYLDCFRGTMLKRQLTGMGL</sequence>
<evidence type="ECO:0008006" key="8">
    <source>
        <dbReference type="Google" id="ProtNLM"/>
    </source>
</evidence>
<evidence type="ECO:0000256" key="2">
    <source>
        <dbReference type="ARBA" id="ARBA00022692"/>
    </source>
</evidence>
<accession>A0A0F9X853</accession>
<keyword evidence="2 5" id="KW-0812">Transmembrane</keyword>
<dbReference type="InterPro" id="IPR036259">
    <property type="entry name" value="MFS_trans_sf"/>
</dbReference>
<comment type="subcellular location">
    <subcellularLocation>
        <location evidence="1">Membrane</location>
        <topology evidence="1">Multi-pass membrane protein</topology>
    </subcellularLocation>
</comment>
<reference evidence="7" key="1">
    <citation type="journal article" date="2015" name="Genome Announc.">
        <title>Draft whole-genome sequence of the biocontrol agent Trichoderma harzianum T6776.</title>
        <authorList>
            <person name="Baroncelli R."/>
            <person name="Piaggeschi G."/>
            <person name="Fiorini L."/>
            <person name="Bertolini E."/>
            <person name="Zapparata A."/>
            <person name="Pe M.E."/>
            <person name="Sarrocco S."/>
            <person name="Vannacci G."/>
        </authorList>
    </citation>
    <scope>NUCLEOTIDE SEQUENCE [LARGE SCALE GENOMIC DNA]</scope>
    <source>
        <strain evidence="7">T6776</strain>
    </source>
</reference>
<dbReference type="EMBL" id="JOKZ01000673">
    <property type="protein sequence ID" value="KKO96982.1"/>
    <property type="molecule type" value="Genomic_DNA"/>
</dbReference>
<evidence type="ECO:0000256" key="4">
    <source>
        <dbReference type="ARBA" id="ARBA00023136"/>
    </source>
</evidence>
<organism evidence="6 7">
    <name type="scientific">Trichoderma harzianum</name>
    <name type="common">Hypocrea lixii</name>
    <dbReference type="NCBI Taxonomy" id="5544"/>
    <lineage>
        <taxon>Eukaryota</taxon>
        <taxon>Fungi</taxon>
        <taxon>Dikarya</taxon>
        <taxon>Ascomycota</taxon>
        <taxon>Pezizomycotina</taxon>
        <taxon>Sordariomycetes</taxon>
        <taxon>Hypocreomycetidae</taxon>
        <taxon>Hypocreales</taxon>
        <taxon>Hypocreaceae</taxon>
        <taxon>Trichoderma</taxon>
    </lineage>
</organism>
<evidence type="ECO:0000313" key="6">
    <source>
        <dbReference type="EMBL" id="KKO96982.1"/>
    </source>
</evidence>
<dbReference type="SUPFAM" id="SSF103473">
    <property type="entry name" value="MFS general substrate transporter"/>
    <property type="match status" value="1"/>
</dbReference>
<dbReference type="InterPro" id="IPR050360">
    <property type="entry name" value="MFS_Sugar_Transporters"/>
</dbReference>
<gene>
    <name evidence="6" type="ORF">THAR02_10917</name>
</gene>
<dbReference type="GO" id="GO:0005351">
    <property type="term" value="F:carbohydrate:proton symporter activity"/>
    <property type="evidence" value="ECO:0007669"/>
    <property type="project" value="TreeGrafter"/>
</dbReference>
<dbReference type="OrthoDB" id="5141738at2759"/>
<dbReference type="OMA" id="EICANHE"/>
<dbReference type="PANTHER" id="PTHR48022">
    <property type="entry name" value="PLASTIDIC GLUCOSE TRANSPORTER 4"/>
    <property type="match status" value="1"/>
</dbReference>
<protein>
    <recommendedName>
        <fullName evidence="8">Major facilitator superfamily (MFS) profile domain-containing protein</fullName>
    </recommendedName>
</protein>
<evidence type="ECO:0000256" key="3">
    <source>
        <dbReference type="ARBA" id="ARBA00022989"/>
    </source>
</evidence>
<feature type="transmembrane region" description="Helical" evidence="5">
    <location>
        <begin position="124"/>
        <end position="151"/>
    </location>
</feature>
<dbReference type="Proteomes" id="UP000034112">
    <property type="component" value="Unassembled WGS sequence"/>
</dbReference>
<dbReference type="PANTHER" id="PTHR48022:SF17">
    <property type="entry name" value="HEXOSE TRANSPORTER"/>
    <property type="match status" value="1"/>
</dbReference>
<dbReference type="GO" id="GO:0016020">
    <property type="term" value="C:membrane"/>
    <property type="evidence" value="ECO:0007669"/>
    <property type="project" value="UniProtKB-SubCell"/>
</dbReference>
<dbReference type="InterPro" id="IPR005828">
    <property type="entry name" value="MFS_sugar_transport-like"/>
</dbReference>
<comment type="caution">
    <text evidence="6">The sequence shown here is derived from an EMBL/GenBank/DDBJ whole genome shotgun (WGS) entry which is preliminary data.</text>
</comment>
<evidence type="ECO:0000256" key="5">
    <source>
        <dbReference type="SAM" id="Phobius"/>
    </source>
</evidence>
<dbReference type="Pfam" id="PF00083">
    <property type="entry name" value="Sugar_tr"/>
    <property type="match status" value="2"/>
</dbReference>
<name>A0A0F9X853_TRIHA</name>
<keyword evidence="4 5" id="KW-0472">Membrane</keyword>
<proteinExistence type="predicted"/>
<evidence type="ECO:0000256" key="1">
    <source>
        <dbReference type="ARBA" id="ARBA00004141"/>
    </source>
</evidence>
<evidence type="ECO:0000313" key="7">
    <source>
        <dbReference type="Proteomes" id="UP000034112"/>
    </source>
</evidence>
<feature type="transmembrane region" description="Helical" evidence="5">
    <location>
        <begin position="171"/>
        <end position="190"/>
    </location>
</feature>
<keyword evidence="3 5" id="KW-1133">Transmembrane helix</keyword>
<dbReference type="AlphaFoldDB" id="A0A0F9X853"/>
<dbReference type="Gene3D" id="1.20.1250.20">
    <property type="entry name" value="MFS general substrate transporter like domains"/>
    <property type="match status" value="1"/>
</dbReference>